<dbReference type="STRING" id="195883.A0A482XRZ5"/>
<dbReference type="AlphaFoldDB" id="A0A482XRZ5"/>
<dbReference type="Pfam" id="PF07749">
    <property type="entry name" value="ERp29"/>
    <property type="match status" value="1"/>
</dbReference>
<dbReference type="EMBL" id="QKKF02000945">
    <property type="protein sequence ID" value="RZF48773.1"/>
    <property type="molecule type" value="Genomic_DNA"/>
</dbReference>
<reference evidence="5 6" key="1">
    <citation type="journal article" date="2017" name="Gigascience">
        <title>Genome sequence of the small brown planthopper, Laodelphax striatellus.</title>
        <authorList>
            <person name="Zhu J."/>
            <person name="Jiang F."/>
            <person name="Wang X."/>
            <person name="Yang P."/>
            <person name="Bao Y."/>
            <person name="Zhao W."/>
            <person name="Wang W."/>
            <person name="Lu H."/>
            <person name="Wang Q."/>
            <person name="Cui N."/>
            <person name="Li J."/>
            <person name="Chen X."/>
            <person name="Luo L."/>
            <person name="Yu J."/>
            <person name="Kang L."/>
            <person name="Cui F."/>
        </authorList>
    </citation>
    <scope>NUCLEOTIDE SEQUENCE [LARGE SCALE GENOMIC DNA]</scope>
    <source>
        <strain evidence="5">Lst14</strain>
    </source>
</reference>
<evidence type="ECO:0000313" key="6">
    <source>
        <dbReference type="Proteomes" id="UP000291343"/>
    </source>
</evidence>
<evidence type="ECO:0000256" key="1">
    <source>
        <dbReference type="ARBA" id="ARBA00022824"/>
    </source>
</evidence>
<feature type="domain" description="ERp29 N-terminal" evidence="4">
    <location>
        <begin position="26"/>
        <end position="148"/>
    </location>
</feature>
<keyword evidence="1" id="KW-0256">Endoplasmic reticulum</keyword>
<name>A0A482XRZ5_LAOST</name>
<dbReference type="Gene3D" id="3.40.30.10">
    <property type="entry name" value="Glutaredoxin"/>
    <property type="match status" value="1"/>
</dbReference>
<evidence type="ECO:0000256" key="2">
    <source>
        <dbReference type="SAM" id="SignalP"/>
    </source>
</evidence>
<organism evidence="5 6">
    <name type="scientific">Laodelphax striatellus</name>
    <name type="common">Small brown planthopper</name>
    <name type="synonym">Delphax striatella</name>
    <dbReference type="NCBI Taxonomy" id="195883"/>
    <lineage>
        <taxon>Eukaryota</taxon>
        <taxon>Metazoa</taxon>
        <taxon>Ecdysozoa</taxon>
        <taxon>Arthropoda</taxon>
        <taxon>Hexapoda</taxon>
        <taxon>Insecta</taxon>
        <taxon>Pterygota</taxon>
        <taxon>Neoptera</taxon>
        <taxon>Paraneoptera</taxon>
        <taxon>Hemiptera</taxon>
        <taxon>Auchenorrhyncha</taxon>
        <taxon>Fulgoroidea</taxon>
        <taxon>Delphacidae</taxon>
        <taxon>Criomorphinae</taxon>
        <taxon>Laodelphax</taxon>
    </lineage>
</organism>
<evidence type="ECO:0000259" key="4">
    <source>
        <dbReference type="Pfam" id="PF07912"/>
    </source>
</evidence>
<dbReference type="InterPro" id="IPR012883">
    <property type="entry name" value="ERp29_N"/>
</dbReference>
<feature type="domain" description="Endoplasmic reticulum resident protein 29 C-terminal" evidence="3">
    <location>
        <begin position="149"/>
        <end position="245"/>
    </location>
</feature>
<dbReference type="FunCoup" id="A0A482XRZ5">
    <property type="interactions" value="552"/>
</dbReference>
<dbReference type="GO" id="GO:0009306">
    <property type="term" value="P:protein secretion"/>
    <property type="evidence" value="ECO:0007669"/>
    <property type="project" value="InterPro"/>
</dbReference>
<evidence type="ECO:0008006" key="7">
    <source>
        <dbReference type="Google" id="ProtNLM"/>
    </source>
</evidence>
<dbReference type="Gene3D" id="1.20.1150.12">
    <property type="entry name" value="Endoplasmic reticulum resident protein 29, C-terminal domain"/>
    <property type="match status" value="1"/>
</dbReference>
<dbReference type="GO" id="GO:0005788">
    <property type="term" value="C:endoplasmic reticulum lumen"/>
    <property type="evidence" value="ECO:0007669"/>
    <property type="project" value="InterPro"/>
</dbReference>
<keyword evidence="2" id="KW-0732">Signal</keyword>
<dbReference type="Proteomes" id="UP000291343">
    <property type="component" value="Unassembled WGS sequence"/>
</dbReference>
<dbReference type="PANTHER" id="PTHR12211">
    <property type="entry name" value="ENDOPLASMIC RETICULUM PROTEIN ERP29"/>
    <property type="match status" value="1"/>
</dbReference>
<feature type="signal peptide" evidence="2">
    <location>
        <begin position="1"/>
        <end position="24"/>
    </location>
</feature>
<gene>
    <name evidence="5" type="ORF">LSTR_LSTR008122</name>
</gene>
<evidence type="ECO:0000313" key="5">
    <source>
        <dbReference type="EMBL" id="RZF48773.1"/>
    </source>
</evidence>
<comment type="caution">
    <text evidence="5">The sequence shown here is derived from an EMBL/GenBank/DDBJ whole genome shotgun (WGS) entry which is preliminary data.</text>
</comment>
<dbReference type="SUPFAM" id="SSF52833">
    <property type="entry name" value="Thioredoxin-like"/>
    <property type="match status" value="1"/>
</dbReference>
<dbReference type="InParanoid" id="A0A482XRZ5"/>
<dbReference type="OrthoDB" id="417262at2759"/>
<dbReference type="InterPro" id="IPR016855">
    <property type="entry name" value="ERp29"/>
</dbReference>
<dbReference type="SMR" id="A0A482XRZ5"/>
<feature type="chain" id="PRO_5019717299" description="Endoplasmic reticulum resident protein 29 C-terminal domain-containing protein" evidence="2">
    <location>
        <begin position="25"/>
        <end position="251"/>
    </location>
</feature>
<accession>A0A482XRZ5</accession>
<dbReference type="InterPro" id="IPR036356">
    <property type="entry name" value="ERp29_C_sf"/>
</dbReference>
<keyword evidence="6" id="KW-1185">Reference proteome</keyword>
<protein>
    <recommendedName>
        <fullName evidence="7">Endoplasmic reticulum resident protein 29 C-terminal domain-containing protein</fullName>
    </recommendedName>
</protein>
<evidence type="ECO:0000259" key="3">
    <source>
        <dbReference type="Pfam" id="PF07749"/>
    </source>
</evidence>
<sequence length="251" mass="29174">MFYKMTYVNFILLLLGISIIGVRSEKGCVALDTVSFDKILSKFKAVLVKFDTVFPYGSKQEAYEAVCSASRVITELLVTEVSVKDYGDKENLDLAEKFGVKKNDYPVVKLFINGKEAYTFRPQKDEDWDEKNLKNFIRAKSGVYIGLDGCYEDFDNLALNFTVSTTKEERQKYLNKAQEILRSTNSLHKQKAGEVYVKYMKKFMEIGDKFINQEEKRIKTITEEAKIHITKRREFDHKINILNSFKIRDEL</sequence>
<dbReference type="PANTHER" id="PTHR12211:SF0">
    <property type="entry name" value="ENDOPLASMIC RETICULUM RESIDENT PROTEIN 29"/>
    <property type="match status" value="1"/>
</dbReference>
<dbReference type="SUPFAM" id="SSF47933">
    <property type="entry name" value="ERP29 C domain-like"/>
    <property type="match status" value="1"/>
</dbReference>
<dbReference type="Pfam" id="PF07912">
    <property type="entry name" value="ERp29_N"/>
    <property type="match status" value="1"/>
</dbReference>
<dbReference type="InterPro" id="IPR011679">
    <property type="entry name" value="ERp29_C"/>
</dbReference>
<proteinExistence type="predicted"/>
<dbReference type="InterPro" id="IPR036249">
    <property type="entry name" value="Thioredoxin-like_sf"/>
</dbReference>